<evidence type="ECO:0000256" key="1">
    <source>
        <dbReference type="ARBA" id="ARBA00009312"/>
    </source>
</evidence>
<evidence type="ECO:0000256" key="3">
    <source>
        <dbReference type="ARBA" id="ARBA00023274"/>
    </source>
</evidence>
<dbReference type="Proteomes" id="UP000070400">
    <property type="component" value="Unassembled WGS sequence"/>
</dbReference>
<proteinExistence type="inferred from homology"/>
<evidence type="ECO:0000313" key="7">
    <source>
        <dbReference type="Proteomes" id="UP000070400"/>
    </source>
</evidence>
<comment type="caution">
    <text evidence="6">The sequence shown here is derived from an EMBL/GenBank/DDBJ whole genome shotgun (WGS) entry which is preliminary data.</text>
</comment>
<dbReference type="PANTHER" id="PTHR11502">
    <property type="entry name" value="40S RIBOSOMAL PROTEIN S6"/>
    <property type="match status" value="1"/>
</dbReference>
<accession>A0A133V532</accession>
<dbReference type="Pfam" id="PF01092">
    <property type="entry name" value="Ribosomal_S6e"/>
    <property type="match status" value="1"/>
</dbReference>
<dbReference type="GO" id="GO:0005840">
    <property type="term" value="C:ribosome"/>
    <property type="evidence" value="ECO:0007669"/>
    <property type="project" value="UniProtKB-KW"/>
</dbReference>
<organism evidence="6 7">
    <name type="scientific">candidate division MSBL1 archaeon SCGC-AAA261D19</name>
    <dbReference type="NCBI Taxonomy" id="1698273"/>
    <lineage>
        <taxon>Archaea</taxon>
        <taxon>Methanobacteriati</taxon>
        <taxon>Methanobacteriota</taxon>
        <taxon>candidate division MSBL1</taxon>
    </lineage>
</organism>
<dbReference type="GO" id="GO:0006412">
    <property type="term" value="P:translation"/>
    <property type="evidence" value="ECO:0007669"/>
    <property type="project" value="UniProtKB-UniRule"/>
</dbReference>
<comment type="similarity">
    <text evidence="1 4">Belongs to the eukaryotic ribosomal protein eS6 family.</text>
</comment>
<name>A0A133V532_9EURY</name>
<protein>
    <recommendedName>
        <fullName evidence="4">Small ribosomal subunit protein eS6</fullName>
    </recommendedName>
</protein>
<dbReference type="EMBL" id="LHXX01000047">
    <property type="protein sequence ID" value="KXB01544.1"/>
    <property type="molecule type" value="Genomic_DNA"/>
</dbReference>
<reference evidence="6 7" key="1">
    <citation type="journal article" date="2016" name="Sci. Rep.">
        <title>Metabolic traits of an uncultured archaeal lineage -MSBL1- from brine pools of the Red Sea.</title>
        <authorList>
            <person name="Mwirichia R."/>
            <person name="Alam I."/>
            <person name="Rashid M."/>
            <person name="Vinu M."/>
            <person name="Ba-Alawi W."/>
            <person name="Anthony Kamau A."/>
            <person name="Kamanda Ngugi D."/>
            <person name="Goker M."/>
            <person name="Klenk H.P."/>
            <person name="Bajic V."/>
            <person name="Stingl U."/>
        </authorList>
    </citation>
    <scope>NUCLEOTIDE SEQUENCE [LARGE SCALE GENOMIC DNA]</scope>
    <source>
        <strain evidence="6">SCGC-AAA261D19</strain>
    </source>
</reference>
<feature type="region of interest" description="Disordered" evidence="5">
    <location>
        <begin position="75"/>
        <end position="96"/>
    </location>
</feature>
<dbReference type="HAMAP" id="MF_00512">
    <property type="entry name" value="Ribosomal_eS6"/>
    <property type="match status" value="1"/>
</dbReference>
<dbReference type="GO" id="GO:1990904">
    <property type="term" value="C:ribonucleoprotein complex"/>
    <property type="evidence" value="ECO:0007669"/>
    <property type="project" value="UniProtKB-KW"/>
</dbReference>
<sequence>MVKVVVSEPKTGMAYQLEVEESREDRLRGIDIGDTFEGETLGLPGFKLKVTGGTDQDGFPMRFDLKGPTRSRVLLARGPGFRPSRNGERRRKLVRGNSVTRDIAQLNVKVVERGEKSIEEIVSSEPVEDSTS</sequence>
<evidence type="ECO:0000256" key="4">
    <source>
        <dbReference type="HAMAP-Rule" id="MF_00512"/>
    </source>
</evidence>
<dbReference type="InterPro" id="IPR001377">
    <property type="entry name" value="Ribosomal_eS6"/>
</dbReference>
<gene>
    <name evidence="4" type="primary">rps6e</name>
    <name evidence="6" type="ORF">AKJ43_03285</name>
</gene>
<keyword evidence="2 4" id="KW-0689">Ribosomal protein</keyword>
<dbReference type="AlphaFoldDB" id="A0A133V532"/>
<keyword evidence="7" id="KW-1185">Reference proteome</keyword>
<dbReference type="GO" id="GO:0003735">
    <property type="term" value="F:structural constituent of ribosome"/>
    <property type="evidence" value="ECO:0007669"/>
    <property type="project" value="InterPro"/>
</dbReference>
<evidence type="ECO:0000256" key="5">
    <source>
        <dbReference type="SAM" id="MobiDB-lite"/>
    </source>
</evidence>
<evidence type="ECO:0000313" key="6">
    <source>
        <dbReference type="EMBL" id="KXB01544.1"/>
    </source>
</evidence>
<keyword evidence="3 4" id="KW-0687">Ribonucleoprotein</keyword>
<dbReference type="InterPro" id="IPR018282">
    <property type="entry name" value="Ribosomal_eS6_CS"/>
</dbReference>
<dbReference type="InterPro" id="IPR020924">
    <property type="entry name" value="Ribosomal_eS6_arc"/>
</dbReference>
<evidence type="ECO:0000256" key="2">
    <source>
        <dbReference type="ARBA" id="ARBA00022980"/>
    </source>
</evidence>
<dbReference type="NCBIfam" id="NF003294">
    <property type="entry name" value="PRK04290.1-3"/>
    <property type="match status" value="1"/>
</dbReference>
<dbReference type="PROSITE" id="PS00578">
    <property type="entry name" value="RIBOSOMAL_S6E"/>
    <property type="match status" value="1"/>
</dbReference>
<dbReference type="SMART" id="SM01405">
    <property type="entry name" value="Ribosomal_S6e"/>
    <property type="match status" value="1"/>
</dbReference>